<evidence type="ECO:0000313" key="2">
    <source>
        <dbReference type="Proteomes" id="UP000005090"/>
    </source>
</evidence>
<evidence type="ECO:0000313" key="1">
    <source>
        <dbReference type="EMBL" id="EIC28412.1"/>
    </source>
</evidence>
<reference evidence="1 2" key="1">
    <citation type="journal article" date="2013" name="Genome Announc.">
        <title>Genome Sequence of the Obligate Gammaproteobacterial Methanotroph Methylomicrobium album Strain BG8.</title>
        <authorList>
            <person name="Kits K.D."/>
            <person name="Kalyuzhnaya M.G."/>
            <person name="Klotz M.G."/>
            <person name="Jetten M.S."/>
            <person name="Op den Camp H.J."/>
            <person name="Vuilleumier S."/>
            <person name="Bringel F."/>
            <person name="Dispirito A.A."/>
            <person name="Murrell J.C."/>
            <person name="Bruce D."/>
            <person name="Cheng J.F."/>
            <person name="Copeland A."/>
            <person name="Goodwin L."/>
            <person name="Hauser L."/>
            <person name="Lajus A."/>
            <person name="Land M.L."/>
            <person name="Lapidus A."/>
            <person name="Lucas S."/>
            <person name="Medigue C."/>
            <person name="Pitluck S."/>
            <person name="Woyke T."/>
            <person name="Zeytun A."/>
            <person name="Stein L.Y."/>
        </authorList>
    </citation>
    <scope>NUCLEOTIDE SEQUENCE [LARGE SCALE GENOMIC DNA]</scope>
    <source>
        <strain evidence="1 2">BG8</strain>
    </source>
</reference>
<gene>
    <name evidence="1" type="ORF">Metal_0563</name>
</gene>
<dbReference type="EMBL" id="CM001475">
    <property type="protein sequence ID" value="EIC28412.1"/>
    <property type="molecule type" value="Genomic_DNA"/>
</dbReference>
<dbReference type="HOGENOM" id="CLU_2880676_0_0_6"/>
<proteinExistence type="predicted"/>
<dbReference type="STRING" id="686340.Metal_0563"/>
<dbReference type="AlphaFoldDB" id="H8GNZ0"/>
<protein>
    <submittedName>
        <fullName evidence="1">Uncharacterized protein</fullName>
    </submittedName>
</protein>
<dbReference type="Proteomes" id="UP000005090">
    <property type="component" value="Chromosome"/>
</dbReference>
<accession>H8GNZ0</accession>
<dbReference type="RefSeq" id="WP_005369409.1">
    <property type="nucleotide sequence ID" value="NZ_CM001475.1"/>
</dbReference>
<sequence>MQPQARERDLMAPETEPTDAELHLVMSEALNLAMERKKMSDAMMRQRLLDEVAQVRARHQASK</sequence>
<organism evidence="1 2">
    <name type="scientific">Methylomicrobium album BG8</name>
    <dbReference type="NCBI Taxonomy" id="686340"/>
    <lineage>
        <taxon>Bacteria</taxon>
        <taxon>Pseudomonadati</taxon>
        <taxon>Pseudomonadota</taxon>
        <taxon>Gammaproteobacteria</taxon>
        <taxon>Methylococcales</taxon>
        <taxon>Methylococcaceae</taxon>
        <taxon>Methylomicrobium</taxon>
    </lineage>
</organism>
<keyword evidence="2" id="KW-1185">Reference proteome</keyword>
<name>H8GNZ0_METAL</name>